<feature type="domain" description="ANTAR" evidence="1">
    <location>
        <begin position="1"/>
        <end position="57"/>
    </location>
</feature>
<gene>
    <name evidence="2" type="ORF">WCD58_18185</name>
</gene>
<dbReference type="EMBL" id="JBBEGM010000007">
    <property type="protein sequence ID" value="MEJ2863104.1"/>
    <property type="molecule type" value="Genomic_DNA"/>
</dbReference>
<protein>
    <submittedName>
        <fullName evidence="2">ANTAR domain-containing protein</fullName>
    </submittedName>
</protein>
<keyword evidence="3" id="KW-1185">Reference proteome</keyword>
<dbReference type="InterPro" id="IPR005561">
    <property type="entry name" value="ANTAR"/>
</dbReference>
<dbReference type="PROSITE" id="PS50921">
    <property type="entry name" value="ANTAR"/>
    <property type="match status" value="1"/>
</dbReference>
<name>A0ABU8M6Z4_9PSEU</name>
<dbReference type="InterPro" id="IPR036388">
    <property type="entry name" value="WH-like_DNA-bd_sf"/>
</dbReference>
<dbReference type="RefSeq" id="WP_337704464.1">
    <property type="nucleotide sequence ID" value="NZ_JBBEGM010000007.1"/>
</dbReference>
<sequence length="72" mass="7807">MMLPADNDRAMVPADVYRAEGVVAERLGVDIEAAAEMLRHEAATRAMTMVEIAAEVLTGVWSHHALDPWGSC</sequence>
<evidence type="ECO:0000259" key="1">
    <source>
        <dbReference type="PROSITE" id="PS50921"/>
    </source>
</evidence>
<evidence type="ECO:0000313" key="2">
    <source>
        <dbReference type="EMBL" id="MEJ2863104.1"/>
    </source>
</evidence>
<proteinExistence type="predicted"/>
<dbReference type="Pfam" id="PF03861">
    <property type="entry name" value="ANTAR"/>
    <property type="match status" value="1"/>
</dbReference>
<dbReference type="Gene3D" id="1.10.10.10">
    <property type="entry name" value="Winged helix-like DNA-binding domain superfamily/Winged helix DNA-binding domain"/>
    <property type="match status" value="1"/>
</dbReference>
<organism evidence="2 3">
    <name type="scientific">Actinomycetospora flava</name>
    <dbReference type="NCBI Taxonomy" id="3129232"/>
    <lineage>
        <taxon>Bacteria</taxon>
        <taxon>Bacillati</taxon>
        <taxon>Actinomycetota</taxon>
        <taxon>Actinomycetes</taxon>
        <taxon>Pseudonocardiales</taxon>
        <taxon>Pseudonocardiaceae</taxon>
        <taxon>Actinomycetospora</taxon>
    </lineage>
</organism>
<reference evidence="2 3" key="1">
    <citation type="submission" date="2024-03" db="EMBL/GenBank/DDBJ databases">
        <title>Actinomycetospora sp. OC33-EN07, a novel actinomycete isolated from wild orchid (Aerides multiflora).</title>
        <authorList>
            <person name="Suriyachadkun C."/>
        </authorList>
    </citation>
    <scope>NUCLEOTIDE SEQUENCE [LARGE SCALE GENOMIC DNA]</scope>
    <source>
        <strain evidence="2 3">OC33-EN07</strain>
    </source>
</reference>
<evidence type="ECO:0000313" key="3">
    <source>
        <dbReference type="Proteomes" id="UP001369736"/>
    </source>
</evidence>
<dbReference type="Proteomes" id="UP001369736">
    <property type="component" value="Unassembled WGS sequence"/>
</dbReference>
<comment type="caution">
    <text evidence="2">The sequence shown here is derived from an EMBL/GenBank/DDBJ whole genome shotgun (WGS) entry which is preliminary data.</text>
</comment>
<accession>A0ABU8M6Z4</accession>